<feature type="domain" description="Calcineurin-like phosphoesterase" evidence="1">
    <location>
        <begin position="30"/>
        <end position="248"/>
    </location>
</feature>
<reference evidence="2" key="1">
    <citation type="submission" date="2021-01" db="EMBL/GenBank/DDBJ databases">
        <title>Modified the classification status of verrucomicrobia.</title>
        <authorList>
            <person name="Feng X."/>
        </authorList>
    </citation>
    <scope>NUCLEOTIDE SEQUENCE</scope>
    <source>
        <strain evidence="2">JCM 18052</strain>
    </source>
</reference>
<dbReference type="GO" id="GO:0030145">
    <property type="term" value="F:manganese ion binding"/>
    <property type="evidence" value="ECO:0007669"/>
    <property type="project" value="TreeGrafter"/>
</dbReference>
<protein>
    <submittedName>
        <fullName evidence="2">Metallophosphoesterase</fullName>
    </submittedName>
</protein>
<dbReference type="EMBL" id="JAENIK010000004">
    <property type="protein sequence ID" value="MBK1814939.1"/>
    <property type="molecule type" value="Genomic_DNA"/>
</dbReference>
<dbReference type="SUPFAM" id="SSF56300">
    <property type="entry name" value="Metallo-dependent phosphatases"/>
    <property type="match status" value="1"/>
</dbReference>
<sequence>MNRRNFIGLSTLAVSSTAVRGAADEPAALTFGLITDVQYADAGPEGERHYRESIPKLKTAVGWLAERKLRFTLHLGDFIDREFKSFGDVLPLLDGLGHPVRHLLGNHDYTVADGEKCRIVTTLGMPHDYYVFRDSGVRFVMLDTNDRSVYKYPADSSSDRESESLLKDLVAKNSSAAKPWNGGISDDQLEWLERELAAADAVKERVILCGHHPLLPADGHQVWNSEAVLAVIDRHPSVAAFFNGHNHAGAEVIRNGIPYITFKSILHEPEVNAFSAIRLFADRLEIEGNGRETSRVIPLRKV</sequence>
<proteinExistence type="predicted"/>
<dbReference type="Proteomes" id="UP000600139">
    <property type="component" value="Unassembled WGS sequence"/>
</dbReference>
<dbReference type="GO" id="GO:0047734">
    <property type="term" value="F:CDP-glycerol diphosphatase activity"/>
    <property type="evidence" value="ECO:0007669"/>
    <property type="project" value="TreeGrafter"/>
</dbReference>
<comment type="caution">
    <text evidence="2">The sequence shown here is derived from an EMBL/GenBank/DDBJ whole genome shotgun (WGS) entry which is preliminary data.</text>
</comment>
<dbReference type="Gene3D" id="3.60.21.10">
    <property type="match status" value="1"/>
</dbReference>
<dbReference type="AlphaFoldDB" id="A0A934R4B8"/>
<accession>A0A934R4B8</accession>
<dbReference type="PANTHER" id="PTHR16509">
    <property type="match status" value="1"/>
</dbReference>
<evidence type="ECO:0000313" key="2">
    <source>
        <dbReference type="EMBL" id="MBK1814939.1"/>
    </source>
</evidence>
<dbReference type="GO" id="GO:0008663">
    <property type="term" value="F:2',3'-cyclic-nucleotide 2'-phosphodiesterase activity"/>
    <property type="evidence" value="ECO:0007669"/>
    <property type="project" value="TreeGrafter"/>
</dbReference>
<dbReference type="InterPro" id="IPR029052">
    <property type="entry name" value="Metallo-depent_PP-like"/>
</dbReference>
<gene>
    <name evidence="2" type="ORF">JIN84_04890</name>
</gene>
<dbReference type="PANTHER" id="PTHR16509:SF8">
    <property type="entry name" value="MANGANESE-DEPENDENT ADP-RIBOSE_CDP-ALCOHOL DIPHOSPHATASE"/>
    <property type="match status" value="1"/>
</dbReference>
<organism evidence="2 3">
    <name type="scientific">Luteolibacter yonseiensis</name>
    <dbReference type="NCBI Taxonomy" id="1144680"/>
    <lineage>
        <taxon>Bacteria</taxon>
        <taxon>Pseudomonadati</taxon>
        <taxon>Verrucomicrobiota</taxon>
        <taxon>Verrucomicrobiia</taxon>
        <taxon>Verrucomicrobiales</taxon>
        <taxon>Verrucomicrobiaceae</taxon>
        <taxon>Luteolibacter</taxon>
    </lineage>
</organism>
<keyword evidence="3" id="KW-1185">Reference proteome</keyword>
<dbReference type="Pfam" id="PF00149">
    <property type="entry name" value="Metallophos"/>
    <property type="match status" value="1"/>
</dbReference>
<dbReference type="InterPro" id="IPR004843">
    <property type="entry name" value="Calcineurin-like_PHP"/>
</dbReference>
<evidence type="ECO:0000313" key="3">
    <source>
        <dbReference type="Proteomes" id="UP000600139"/>
    </source>
</evidence>
<dbReference type="RefSeq" id="WP_200349887.1">
    <property type="nucleotide sequence ID" value="NZ_BAABHZ010000010.1"/>
</dbReference>
<dbReference type="GO" id="GO:0047631">
    <property type="term" value="F:ADP-ribose diphosphatase activity"/>
    <property type="evidence" value="ECO:0007669"/>
    <property type="project" value="TreeGrafter"/>
</dbReference>
<name>A0A934R4B8_9BACT</name>
<evidence type="ECO:0000259" key="1">
    <source>
        <dbReference type="Pfam" id="PF00149"/>
    </source>
</evidence>